<feature type="transmembrane region" description="Helical" evidence="5">
    <location>
        <begin position="74"/>
        <end position="94"/>
    </location>
</feature>
<dbReference type="PANTHER" id="PTHR43077:SF10">
    <property type="entry name" value="TRANSPORT PERMEASE PROTEIN"/>
    <property type="match status" value="1"/>
</dbReference>
<dbReference type="GO" id="GO:0140359">
    <property type="term" value="F:ABC-type transporter activity"/>
    <property type="evidence" value="ECO:0007669"/>
    <property type="project" value="InterPro"/>
</dbReference>
<evidence type="ECO:0000256" key="3">
    <source>
        <dbReference type="ARBA" id="ARBA00022989"/>
    </source>
</evidence>
<keyword evidence="2 5" id="KW-0812">Transmembrane</keyword>
<proteinExistence type="predicted"/>
<organism evidence="7">
    <name type="scientific">marine sediment metagenome</name>
    <dbReference type="NCBI Taxonomy" id="412755"/>
    <lineage>
        <taxon>unclassified sequences</taxon>
        <taxon>metagenomes</taxon>
        <taxon>ecological metagenomes</taxon>
    </lineage>
</organism>
<name>X1IJA9_9ZZZZ</name>
<dbReference type="PANTHER" id="PTHR43077">
    <property type="entry name" value="TRANSPORT PERMEASE YVFS-RELATED"/>
    <property type="match status" value="1"/>
</dbReference>
<evidence type="ECO:0000256" key="2">
    <source>
        <dbReference type="ARBA" id="ARBA00022692"/>
    </source>
</evidence>
<keyword evidence="3 5" id="KW-1133">Transmembrane helix</keyword>
<sequence>LSMASSTDNPGAYHSMIMLLNLPLLFLSNALYPLETMPTWMRIGALINPTTYVVTGLRYMLLENGAALAKVDAIPLWLCFVAIAIFIALGMWLASSTFRKSLK</sequence>
<reference evidence="7" key="1">
    <citation type="journal article" date="2014" name="Front. Microbiol.">
        <title>High frequency of phylogenetically diverse reductive dehalogenase-homologous genes in deep subseafloor sedimentary metagenomes.</title>
        <authorList>
            <person name="Kawai M."/>
            <person name="Futagami T."/>
            <person name="Toyoda A."/>
            <person name="Takaki Y."/>
            <person name="Nishi S."/>
            <person name="Hori S."/>
            <person name="Arai W."/>
            <person name="Tsubouchi T."/>
            <person name="Morono Y."/>
            <person name="Uchiyama I."/>
            <person name="Ito T."/>
            <person name="Fujiyama A."/>
            <person name="Inagaki F."/>
            <person name="Takami H."/>
        </authorList>
    </citation>
    <scope>NUCLEOTIDE SEQUENCE</scope>
    <source>
        <strain evidence="7">Expedition CK06-06</strain>
    </source>
</reference>
<feature type="non-terminal residue" evidence="7">
    <location>
        <position position="1"/>
    </location>
</feature>
<feature type="transmembrane region" description="Helical" evidence="5">
    <location>
        <begin position="43"/>
        <end position="62"/>
    </location>
</feature>
<feature type="domain" description="ABC transmembrane type-2" evidence="6">
    <location>
        <begin position="1"/>
        <end position="101"/>
    </location>
</feature>
<dbReference type="InterPro" id="IPR051328">
    <property type="entry name" value="T7SS_ABC-Transporter"/>
</dbReference>
<keyword evidence="4 5" id="KW-0472">Membrane</keyword>
<accession>X1IJA9</accession>
<dbReference type="GO" id="GO:0016020">
    <property type="term" value="C:membrane"/>
    <property type="evidence" value="ECO:0007669"/>
    <property type="project" value="UniProtKB-SubCell"/>
</dbReference>
<protein>
    <recommendedName>
        <fullName evidence="6">ABC transmembrane type-2 domain-containing protein</fullName>
    </recommendedName>
</protein>
<evidence type="ECO:0000259" key="6">
    <source>
        <dbReference type="PROSITE" id="PS51012"/>
    </source>
</evidence>
<dbReference type="Pfam" id="PF01061">
    <property type="entry name" value="ABC2_membrane"/>
    <property type="match status" value="1"/>
</dbReference>
<evidence type="ECO:0000256" key="4">
    <source>
        <dbReference type="ARBA" id="ARBA00023136"/>
    </source>
</evidence>
<gene>
    <name evidence="7" type="ORF">S03H2_47131</name>
</gene>
<comment type="subcellular location">
    <subcellularLocation>
        <location evidence="1">Membrane</location>
        <topology evidence="1">Multi-pass membrane protein</topology>
    </subcellularLocation>
</comment>
<comment type="caution">
    <text evidence="7">The sequence shown here is derived from an EMBL/GenBank/DDBJ whole genome shotgun (WGS) entry which is preliminary data.</text>
</comment>
<dbReference type="InterPro" id="IPR013525">
    <property type="entry name" value="ABC2_TM"/>
</dbReference>
<evidence type="ECO:0000256" key="5">
    <source>
        <dbReference type="SAM" id="Phobius"/>
    </source>
</evidence>
<evidence type="ECO:0000256" key="1">
    <source>
        <dbReference type="ARBA" id="ARBA00004141"/>
    </source>
</evidence>
<evidence type="ECO:0000313" key="7">
    <source>
        <dbReference type="EMBL" id="GAH69350.1"/>
    </source>
</evidence>
<dbReference type="PROSITE" id="PS51012">
    <property type="entry name" value="ABC_TM2"/>
    <property type="match status" value="1"/>
</dbReference>
<feature type="transmembrane region" description="Helical" evidence="5">
    <location>
        <begin position="12"/>
        <end position="31"/>
    </location>
</feature>
<dbReference type="EMBL" id="BARU01029651">
    <property type="protein sequence ID" value="GAH69350.1"/>
    <property type="molecule type" value="Genomic_DNA"/>
</dbReference>
<dbReference type="InterPro" id="IPR047817">
    <property type="entry name" value="ABC2_TM_bact-type"/>
</dbReference>
<dbReference type="AlphaFoldDB" id="X1IJA9"/>